<dbReference type="NCBIfam" id="TIGR00810">
    <property type="entry name" value="secG"/>
    <property type="match status" value="1"/>
</dbReference>
<dbReference type="GO" id="GO:0005886">
    <property type="term" value="C:plasma membrane"/>
    <property type="evidence" value="ECO:0007669"/>
    <property type="project" value="UniProtKB-SubCell"/>
</dbReference>
<accession>A0A2M8NYK1</accession>
<gene>
    <name evidence="10" type="primary">secG</name>
    <name evidence="10" type="ORF">CUN51_08185</name>
</gene>
<feature type="transmembrane region" description="Helical" evidence="9">
    <location>
        <begin position="56"/>
        <end position="76"/>
    </location>
</feature>
<evidence type="ECO:0000256" key="4">
    <source>
        <dbReference type="ARBA" id="ARBA00022692"/>
    </source>
</evidence>
<evidence type="ECO:0000256" key="6">
    <source>
        <dbReference type="ARBA" id="ARBA00022989"/>
    </source>
</evidence>
<keyword evidence="7 9" id="KW-0811">Translocation</keyword>
<comment type="similarity">
    <text evidence="2 9">Belongs to the SecG family.</text>
</comment>
<keyword evidence="8 9" id="KW-0472">Membrane</keyword>
<reference evidence="10 11" key="1">
    <citation type="submission" date="2017-11" db="EMBL/GenBank/DDBJ databases">
        <title>Evolution of Phototrophy in the Chloroflexi Phylum Driven by Horizontal Gene Transfer.</title>
        <authorList>
            <person name="Ward L.M."/>
            <person name="Hemp J."/>
            <person name="Shih P.M."/>
            <person name="Mcglynn S.E."/>
            <person name="Fischer W."/>
        </authorList>
    </citation>
    <scope>NUCLEOTIDE SEQUENCE [LARGE SCALE GENOMIC DNA]</scope>
    <source>
        <strain evidence="10">CP2_2F</strain>
    </source>
</reference>
<evidence type="ECO:0000256" key="5">
    <source>
        <dbReference type="ARBA" id="ARBA00022927"/>
    </source>
</evidence>
<dbReference type="GO" id="GO:0009306">
    <property type="term" value="P:protein secretion"/>
    <property type="evidence" value="ECO:0007669"/>
    <property type="project" value="UniProtKB-UniRule"/>
</dbReference>
<evidence type="ECO:0000256" key="2">
    <source>
        <dbReference type="ARBA" id="ARBA00008445"/>
    </source>
</evidence>
<dbReference type="Pfam" id="PF03840">
    <property type="entry name" value="SecG"/>
    <property type="match status" value="1"/>
</dbReference>
<dbReference type="InterPro" id="IPR004692">
    <property type="entry name" value="SecG"/>
</dbReference>
<comment type="subcellular location">
    <subcellularLocation>
        <location evidence="9">Cell membrane</location>
        <topology evidence="9">Multi-pass membrane protein</topology>
    </subcellularLocation>
    <subcellularLocation>
        <location evidence="1">Membrane</location>
        <topology evidence="1">Multi-pass membrane protein</topology>
    </subcellularLocation>
</comment>
<evidence type="ECO:0000256" key="1">
    <source>
        <dbReference type="ARBA" id="ARBA00004141"/>
    </source>
</evidence>
<dbReference type="AlphaFoldDB" id="A0A2M8NYK1"/>
<keyword evidence="4 9" id="KW-0812">Transmembrane</keyword>
<keyword evidence="5 9" id="KW-0653">Protein transport</keyword>
<keyword evidence="9" id="KW-1003">Cell membrane</keyword>
<comment type="function">
    <text evidence="9">Involved in protein export. Participates in an early event of protein translocation.</text>
</comment>
<keyword evidence="3 9" id="KW-0813">Transport</keyword>
<evidence type="ECO:0000313" key="11">
    <source>
        <dbReference type="Proteomes" id="UP000228921"/>
    </source>
</evidence>
<feature type="transmembrane region" description="Helical" evidence="9">
    <location>
        <begin position="6"/>
        <end position="25"/>
    </location>
</feature>
<dbReference type="Proteomes" id="UP000228921">
    <property type="component" value="Unassembled WGS sequence"/>
</dbReference>
<dbReference type="PRINTS" id="PR01651">
    <property type="entry name" value="SECGEXPORT"/>
</dbReference>
<sequence>MGALRTALQIIQILLSVSLVVLIILQSKGSGIGNLLGGGEGGLGITKTRRGLEKTLFQLTIILAAVFLINAIIQLAGQ</sequence>
<name>A0A2M8NYK1_9CHLR</name>
<evidence type="ECO:0000313" key="10">
    <source>
        <dbReference type="EMBL" id="PJF30377.1"/>
    </source>
</evidence>
<dbReference type="EMBL" id="PGTK01000011">
    <property type="protein sequence ID" value="PJF30377.1"/>
    <property type="molecule type" value="Genomic_DNA"/>
</dbReference>
<evidence type="ECO:0000256" key="8">
    <source>
        <dbReference type="ARBA" id="ARBA00023136"/>
    </source>
</evidence>
<organism evidence="10 11">
    <name type="scientific">Candidatus Thermofonsia Clade 1 bacterium</name>
    <dbReference type="NCBI Taxonomy" id="2364210"/>
    <lineage>
        <taxon>Bacteria</taxon>
        <taxon>Bacillati</taxon>
        <taxon>Chloroflexota</taxon>
        <taxon>Candidatus Thermofontia</taxon>
        <taxon>Candidatus Thermofonsia Clade 1</taxon>
    </lineage>
</organism>
<proteinExistence type="inferred from homology"/>
<evidence type="ECO:0000256" key="7">
    <source>
        <dbReference type="ARBA" id="ARBA00023010"/>
    </source>
</evidence>
<keyword evidence="6 9" id="KW-1133">Transmembrane helix</keyword>
<comment type="caution">
    <text evidence="10">The sequence shown here is derived from an EMBL/GenBank/DDBJ whole genome shotgun (WGS) entry which is preliminary data.</text>
</comment>
<dbReference type="GO" id="GO:0015450">
    <property type="term" value="F:protein-transporting ATPase activity"/>
    <property type="evidence" value="ECO:0007669"/>
    <property type="project" value="UniProtKB-UniRule"/>
</dbReference>
<protein>
    <recommendedName>
        <fullName evidence="9">Protein-export membrane protein SecG</fullName>
    </recommendedName>
</protein>
<evidence type="ECO:0000256" key="3">
    <source>
        <dbReference type="ARBA" id="ARBA00022448"/>
    </source>
</evidence>
<evidence type="ECO:0000256" key="9">
    <source>
        <dbReference type="RuleBase" id="RU365087"/>
    </source>
</evidence>